<dbReference type="SMART" id="SM00609">
    <property type="entry name" value="VIT"/>
    <property type="match status" value="1"/>
</dbReference>
<feature type="domain" description="VWFA" evidence="1">
    <location>
        <begin position="268"/>
        <end position="436"/>
    </location>
</feature>
<dbReference type="SUPFAM" id="SSF53300">
    <property type="entry name" value="vWA-like"/>
    <property type="match status" value="1"/>
</dbReference>
<dbReference type="PANTHER" id="PTHR45737:SF6">
    <property type="entry name" value="VON WILLEBRAND FACTOR A DOMAIN-CONTAINING PROTEIN 5A"/>
    <property type="match status" value="1"/>
</dbReference>
<dbReference type="OrthoDB" id="9784383at2"/>
<evidence type="ECO:0000259" key="2">
    <source>
        <dbReference type="PROSITE" id="PS51468"/>
    </source>
</evidence>
<dbReference type="STRING" id="1938817.SAMN06296008_1239"/>
<keyword evidence="4" id="KW-1185">Reference proteome</keyword>
<dbReference type="InterPro" id="IPR013694">
    <property type="entry name" value="VIT"/>
</dbReference>
<evidence type="ECO:0000313" key="4">
    <source>
        <dbReference type="Proteomes" id="UP000192708"/>
    </source>
</evidence>
<dbReference type="PROSITE" id="PS50234">
    <property type="entry name" value="VWFA"/>
    <property type="match status" value="1"/>
</dbReference>
<organism evidence="3 4">
    <name type="scientific">Polynucleobacter kasalickyi</name>
    <dbReference type="NCBI Taxonomy" id="1938817"/>
    <lineage>
        <taxon>Bacteria</taxon>
        <taxon>Pseudomonadati</taxon>
        <taxon>Pseudomonadota</taxon>
        <taxon>Betaproteobacteria</taxon>
        <taxon>Burkholderiales</taxon>
        <taxon>Burkholderiaceae</taxon>
        <taxon>Polynucleobacter</taxon>
    </lineage>
</organism>
<dbReference type="InterPro" id="IPR036465">
    <property type="entry name" value="vWFA_dom_sf"/>
</dbReference>
<dbReference type="AlphaFoldDB" id="A0A1W2CF32"/>
<dbReference type="Proteomes" id="UP000192708">
    <property type="component" value="Unassembled WGS sequence"/>
</dbReference>
<name>A0A1W2CF32_9BURK</name>
<dbReference type="PANTHER" id="PTHR45737">
    <property type="entry name" value="VON WILLEBRAND FACTOR A DOMAIN-CONTAINING PROTEIN 5A"/>
    <property type="match status" value="1"/>
</dbReference>
<dbReference type="Pfam" id="PF00092">
    <property type="entry name" value="VWA"/>
    <property type="match status" value="1"/>
</dbReference>
<dbReference type="Gene3D" id="3.40.50.410">
    <property type="entry name" value="von Willebrand factor, type A domain"/>
    <property type="match status" value="1"/>
</dbReference>
<gene>
    <name evidence="3" type="ORF">SAMN06296008_1239</name>
</gene>
<evidence type="ECO:0000313" key="3">
    <source>
        <dbReference type="EMBL" id="SMC83800.1"/>
    </source>
</evidence>
<accession>A0A1W2CF32</accession>
<dbReference type="Pfam" id="PF08487">
    <property type="entry name" value="VIT"/>
    <property type="match status" value="1"/>
</dbReference>
<sequence length="766" mass="85273">MIGIDERFGLSTIDGDQMSLKSVKAKGLVKGLLFEMTVTQNYKNETNHNLEIVYTFPLSWGATFMDLSVEMGGKRLSGIVTEKKEATRRYEKAINDGDAPIMLEKNSEGLYTVNLGNLKAGEEAHIEYTYSQLLKYEEGAIRLTIPTTIAPRYGNSEGGGIKEHQTTQNSMFVEYPFSLSIALGGGIEVATIECPSHQVQVSNKVDHLSVELLRGAYLDRDFILNLSNLENQSFCIVTPDRNIGPEGCTVLASFCPPIPKTQSTKPINLKILVDCSGSMEGDSIESAKRAIHHVLSHLESKDRFSYSCYGTDVKHLIKEMKSANKFNTIAASFLIGKTKADMGGTETGGALLSTFNLGNGECQSDVLIITDGEIWETEKVIQEANDSGHRVFAIGVGSAPAESFLQELAEKSGGACELVAPNENLEQAIVRMFNRIRLPKIKNVSINWGSSDEPLWVSGNIDTIFHGNTSHIFAGFDHPIRTAPSLSFEIEDQSEKANVSSNQLNRSEDFNLARLGATKRLKDLIRDKEKTELALRYQLVTENTNCLLIHVRLEEEKPLDLPELQKIAQMQAAGWGGASSIREMHSDKMVMNISSYQSFSPISAVSVTPLLTRRSPTASIVNANISNPRVSHVEKMSSALPPQEEIKIEIKIFTPIELIGLASDTIEQMGHVRVFIKIIKSDIFKKSLPKELLEIIEILSKKHDIEKVWITILAWLLLRLEDNTEWSTYTKIFIEKLTETLDSSDLSIDIQMLDRKFFNLSKNDWF</sequence>
<dbReference type="RefSeq" id="WP_084286086.1">
    <property type="nucleotide sequence ID" value="NZ_FWXJ01000023.1"/>
</dbReference>
<reference evidence="3 4" key="1">
    <citation type="submission" date="2017-04" db="EMBL/GenBank/DDBJ databases">
        <authorList>
            <person name="Afonso C.L."/>
            <person name="Miller P.J."/>
            <person name="Scott M.A."/>
            <person name="Spackman E."/>
            <person name="Goraichik I."/>
            <person name="Dimitrov K.M."/>
            <person name="Suarez D.L."/>
            <person name="Swayne D.E."/>
        </authorList>
    </citation>
    <scope>NUCLEOTIDE SEQUENCE [LARGE SCALE GENOMIC DNA]</scope>
    <source>
        <strain evidence="3 4">VK13</strain>
    </source>
</reference>
<dbReference type="InterPro" id="IPR002035">
    <property type="entry name" value="VWF_A"/>
</dbReference>
<dbReference type="PROSITE" id="PS51468">
    <property type="entry name" value="VIT"/>
    <property type="match status" value="1"/>
</dbReference>
<evidence type="ECO:0000259" key="1">
    <source>
        <dbReference type="PROSITE" id="PS50234"/>
    </source>
</evidence>
<proteinExistence type="predicted"/>
<feature type="domain" description="VIT" evidence="2">
    <location>
        <begin position="4"/>
        <end position="132"/>
    </location>
</feature>
<dbReference type="SMART" id="SM00327">
    <property type="entry name" value="VWA"/>
    <property type="match status" value="1"/>
</dbReference>
<protein>
    <submittedName>
        <fullName evidence="3">Ca-activated chloride channel family protein</fullName>
    </submittedName>
</protein>
<dbReference type="EMBL" id="FWXJ01000023">
    <property type="protein sequence ID" value="SMC83800.1"/>
    <property type="molecule type" value="Genomic_DNA"/>
</dbReference>